<dbReference type="SMART" id="SM01407">
    <property type="entry name" value="NAC"/>
    <property type="match status" value="1"/>
</dbReference>
<dbReference type="InterPro" id="IPR001754">
    <property type="entry name" value="OMPdeCOase_dom"/>
</dbReference>
<comment type="similarity">
    <text evidence="4 14">Belongs to the NAC-beta family.</text>
</comment>
<name>A0A024FSU5_9STRA</name>
<dbReference type="UniPathway" id="UPA00070">
    <property type="reaction ID" value="UER00119"/>
</dbReference>
<dbReference type="InterPro" id="IPR002715">
    <property type="entry name" value="Nas_poly-pep-assoc_cplx_dom"/>
</dbReference>
<comment type="pathway">
    <text evidence="2">Pyrimidine metabolism; UMP biosynthesis via de novo pathway; UMP from orotate: step 2/2.</text>
</comment>
<dbReference type="GO" id="GO:0005840">
    <property type="term" value="C:ribosome"/>
    <property type="evidence" value="ECO:0007669"/>
    <property type="project" value="InterPro"/>
</dbReference>
<comment type="pathway">
    <text evidence="3">Pyrimidine metabolism; UMP biosynthesis via de novo pathway; UMP from orotate: step 1/2.</text>
</comment>
<keyword evidence="18" id="KW-1185">Reference proteome</keyword>
<dbReference type="Gene3D" id="3.30.780.10">
    <property type="entry name" value="SUI1-like domain"/>
    <property type="match status" value="1"/>
</dbReference>
<dbReference type="InterPro" id="IPR004467">
    <property type="entry name" value="Or_phspho_trans_dom"/>
</dbReference>
<evidence type="ECO:0000259" key="16">
    <source>
        <dbReference type="PROSITE" id="PS51151"/>
    </source>
</evidence>
<dbReference type="InParanoid" id="A0A024FSU5"/>
<evidence type="ECO:0000256" key="4">
    <source>
        <dbReference type="ARBA" id="ARBA00005296"/>
    </source>
</evidence>
<dbReference type="GO" id="GO:0003735">
    <property type="term" value="F:structural constituent of ribosome"/>
    <property type="evidence" value="ECO:0007669"/>
    <property type="project" value="InterPro"/>
</dbReference>
<evidence type="ECO:0000256" key="12">
    <source>
        <dbReference type="ARBA" id="ARBA00023239"/>
    </source>
</evidence>
<feature type="compositionally biased region" description="Acidic residues" evidence="15">
    <location>
        <begin position="1149"/>
        <end position="1170"/>
    </location>
</feature>
<dbReference type="Proteomes" id="UP000053237">
    <property type="component" value="Unassembled WGS sequence"/>
</dbReference>
<organism evidence="17 18">
    <name type="scientific">Albugo candida</name>
    <dbReference type="NCBI Taxonomy" id="65357"/>
    <lineage>
        <taxon>Eukaryota</taxon>
        <taxon>Sar</taxon>
        <taxon>Stramenopiles</taxon>
        <taxon>Oomycota</taxon>
        <taxon>Peronosporomycetes</taxon>
        <taxon>Albuginales</taxon>
        <taxon>Albuginaceae</taxon>
        <taxon>Albugo</taxon>
    </lineage>
</organism>
<dbReference type="PROSITE" id="PS51151">
    <property type="entry name" value="NAC_AB"/>
    <property type="match status" value="1"/>
</dbReference>
<dbReference type="SUPFAM" id="SSF51366">
    <property type="entry name" value="Ribulose-phoshate binding barrel"/>
    <property type="match status" value="1"/>
</dbReference>
<feature type="domain" description="NAC-A/B" evidence="16">
    <location>
        <begin position="1048"/>
        <end position="1113"/>
    </location>
</feature>
<accession>A0A024FSU5</accession>
<feature type="region of interest" description="Disordered" evidence="15">
    <location>
        <begin position="1012"/>
        <end position="1051"/>
    </location>
</feature>
<dbReference type="InterPro" id="IPR023031">
    <property type="entry name" value="OPRT"/>
</dbReference>
<keyword evidence="12" id="KW-0456">Lyase</keyword>
<evidence type="ECO:0000256" key="2">
    <source>
        <dbReference type="ARBA" id="ARBA00004861"/>
    </source>
</evidence>
<dbReference type="InterPro" id="IPR007740">
    <property type="entry name" value="Ribosomal_mL49"/>
</dbReference>
<proteinExistence type="inferred from homology"/>
<dbReference type="GO" id="GO:0004590">
    <property type="term" value="F:orotidine-5'-phosphate decarboxylase activity"/>
    <property type="evidence" value="ECO:0007669"/>
    <property type="project" value="UniProtKB-EC"/>
</dbReference>
<comment type="caution">
    <text evidence="17">The sequence shown here is derived from an EMBL/GenBank/DDBJ whole genome shotgun (WGS) entry which is preliminary data.</text>
</comment>
<dbReference type="InterPro" id="IPR011995">
    <property type="entry name" value="OMPdecase_type-2"/>
</dbReference>
<dbReference type="SMART" id="SM00934">
    <property type="entry name" value="OMPdecase"/>
    <property type="match status" value="1"/>
</dbReference>
<dbReference type="PANTHER" id="PTHR43375:SF1">
    <property type="entry name" value="OROTIDINE 5'-PHOSPHATE DECARBOXYLASE"/>
    <property type="match status" value="1"/>
</dbReference>
<dbReference type="Gene3D" id="3.20.20.70">
    <property type="entry name" value="Aldolase class I"/>
    <property type="match status" value="1"/>
</dbReference>
<evidence type="ECO:0000256" key="10">
    <source>
        <dbReference type="ARBA" id="ARBA00022793"/>
    </source>
</evidence>
<dbReference type="OrthoDB" id="5553476at2759"/>
<sequence>MSFFERVRARAIAINSLLCVGLDPHTSDLESVTAASAEAYCIDIIQKTSEFAVMFKPNSAFFEAFGADGIRALENVIRAIPEDVLVLLDAKRGDISTTAAAYAVSAFEKLQAHAITLAPYMGYDSIDPFIQNKEKGCFVLCKTSNKSASDFQTLSVASTELLYECVARKCDVWNGNDNVGLVIGATDCEALTRVRAIAPKLWILAPGIGAQGGNLEEAVFAGTCQDGLGLLIPISRGIAQAKDPKAAARSFRDAINVARKDKVAHSKSVTSNSTCEPRSFAFLHMALQCGVLKFGDFKLKSGRHSPYFFNTGLFRTGNALAQLGRFYAQTIHASGLEFDVLFGPAYKGITLVASVAIAYSQLYGIDVPYVYNRKEVKDHGEGGLLVGAEIRQEKNRVLIIDDVITAGTAVKEALRMLESADAKLIGVCIALDRQEKVSATDARSAVRKVQDDLGVPVLSVARLDDLVAYLSAKNEQKSQLDQIQAYLMLDLLRKAVILSTHAQRVHSNRQIRRKTRHPAFMRFIERTCPKVEQEVPSLKYEPTYIPEKVSFNGWSPAPESPLPGLPFSVKRTAKGLQLPVYRDYRNGRTRVLTILRRYDGHEGELQAEMSKVCGGKTVLARPGRLEVDSNVHAASSTIKRALKVSVINNSSTPVMENDSVRTFGGARALTESDLKEVKEIDKQIKKEKRWLKTKLKRASEKRTLKKSATSRVSEEPSTKYRDRAAERRQRVPRETDLSKHSDAGDSFIPDLVTERVQETREKEIDVQSTLQKIKKALKEAKEAQAVNNKSDLTIHSPAGKLILFHALEQAYLHDEECSHDFRPGRMSYKFEVTSKAYESTPTIVRKSTEACERETYLSGFVSDTIMEQVGEAIRNHRNIKKNRIVSNPPPIDTQDDSLHANPKETVSLSEQDDEDIFPNIGEYVPVDRRDSNAFPSLFQKEVKDGDGSGNYFSNLSASITAAAEKEHEEEIEGELAWRESLVNVIKAQNKRQRNDAEMSAAEQYEECYPDYQIGQSSYDSDTEEPMTGKKQKKRSVRRKKKAAHKNNTTDDKKLDATLKKLGVTNIPGVEEVNLFKMDGQVIHFASPKVKASIASNTYAICGHSQTKTLQELLPGIINQLGPDNLANLKQIAESFNTAQKSQQKHATIEEEDDDDVPDLVDNFEDVSEQD</sequence>
<keyword evidence="14" id="KW-0804">Transcription</keyword>
<dbReference type="NCBIfam" id="TIGR00336">
    <property type="entry name" value="pyrE"/>
    <property type="match status" value="1"/>
</dbReference>
<evidence type="ECO:0000256" key="1">
    <source>
        <dbReference type="ARBA" id="ARBA00003769"/>
    </source>
</evidence>
<keyword evidence="11" id="KW-0665">Pyrimidine biosynthesis</keyword>
<dbReference type="CDD" id="cd06223">
    <property type="entry name" value="PRTases_typeI"/>
    <property type="match status" value="1"/>
</dbReference>
<evidence type="ECO:0000256" key="5">
    <source>
        <dbReference type="ARBA" id="ARBA00006340"/>
    </source>
</evidence>
<dbReference type="InterPro" id="IPR013785">
    <property type="entry name" value="Aldolase_TIM"/>
</dbReference>
<dbReference type="Pfam" id="PF05046">
    <property type="entry name" value="Img2"/>
    <property type="match status" value="1"/>
</dbReference>
<dbReference type="Pfam" id="PF00215">
    <property type="entry name" value="OMPdecase"/>
    <property type="match status" value="1"/>
</dbReference>
<dbReference type="InterPro" id="IPR000836">
    <property type="entry name" value="PRTase_dom"/>
</dbReference>
<dbReference type="GO" id="GO:0006207">
    <property type="term" value="P:'de novo' pyrimidine nucleobase biosynthetic process"/>
    <property type="evidence" value="ECO:0007669"/>
    <property type="project" value="InterPro"/>
</dbReference>
<feature type="compositionally biased region" description="Basic and acidic residues" evidence="15">
    <location>
        <begin position="712"/>
        <end position="743"/>
    </location>
</feature>
<dbReference type="GO" id="GO:0006412">
    <property type="term" value="P:translation"/>
    <property type="evidence" value="ECO:0007669"/>
    <property type="project" value="InterPro"/>
</dbReference>
<keyword evidence="14" id="KW-0805">Transcription regulation</keyword>
<dbReference type="SUPFAM" id="SSF53271">
    <property type="entry name" value="PRTase-like"/>
    <property type="match status" value="1"/>
</dbReference>
<evidence type="ECO:0000256" key="7">
    <source>
        <dbReference type="ARBA" id="ARBA00011738"/>
    </source>
</evidence>
<dbReference type="InterPro" id="IPR038187">
    <property type="entry name" value="NAC_A/B_dom_sf"/>
</dbReference>
<dbReference type="EMBL" id="CAIX01000089">
    <property type="protein sequence ID" value="CCI10100.1"/>
    <property type="molecule type" value="Genomic_DNA"/>
</dbReference>
<dbReference type="InterPro" id="IPR029057">
    <property type="entry name" value="PRTase-like"/>
</dbReference>
<dbReference type="GO" id="GO:0004588">
    <property type="term" value="F:orotate phosphoribosyltransferase activity"/>
    <property type="evidence" value="ECO:0007669"/>
    <property type="project" value="InterPro"/>
</dbReference>
<dbReference type="FunFam" id="3.40.50.2020:FF:000008">
    <property type="entry name" value="Orotate phosphoribosyltransferase"/>
    <property type="match status" value="1"/>
</dbReference>
<dbReference type="HAMAP" id="MF_01208">
    <property type="entry name" value="PyrE"/>
    <property type="match status" value="1"/>
</dbReference>
<keyword evidence="9" id="KW-0808">Transferase</keyword>
<dbReference type="Gene3D" id="3.40.50.2020">
    <property type="match status" value="1"/>
</dbReference>
<evidence type="ECO:0000256" key="3">
    <source>
        <dbReference type="ARBA" id="ARBA00004889"/>
    </source>
</evidence>
<dbReference type="Gene3D" id="2.20.70.30">
    <property type="entry name" value="Nascent polypeptide-associated complex domain"/>
    <property type="match status" value="1"/>
</dbReference>
<keyword evidence="8" id="KW-0328">Glycosyltransferase</keyword>
<feature type="region of interest" description="Disordered" evidence="15">
    <location>
        <begin position="698"/>
        <end position="745"/>
    </location>
</feature>
<evidence type="ECO:0000313" key="17">
    <source>
        <dbReference type="EMBL" id="CCI10100.1"/>
    </source>
</evidence>
<feature type="region of interest" description="Disordered" evidence="15">
    <location>
        <begin position="1140"/>
        <end position="1170"/>
    </location>
</feature>
<evidence type="ECO:0000313" key="18">
    <source>
        <dbReference type="Proteomes" id="UP000053237"/>
    </source>
</evidence>
<comment type="similarity">
    <text evidence="6">Belongs to the OMP decarboxylase family. Type 2 subfamily.</text>
</comment>
<evidence type="ECO:0000256" key="11">
    <source>
        <dbReference type="ARBA" id="ARBA00022975"/>
    </source>
</evidence>
<dbReference type="PANTHER" id="PTHR43375">
    <property type="entry name" value="OROTIDINE 5'-PHOSPHATE DECARBOXYLASE"/>
    <property type="match status" value="1"/>
</dbReference>
<dbReference type="NCBIfam" id="TIGR02127">
    <property type="entry name" value="pyrF_sub2"/>
    <property type="match status" value="1"/>
</dbReference>
<comment type="catalytic activity">
    <reaction evidence="13">
        <text>orotidine 5'-phosphate + H(+) = UMP + CO2</text>
        <dbReference type="Rhea" id="RHEA:11596"/>
        <dbReference type="ChEBI" id="CHEBI:15378"/>
        <dbReference type="ChEBI" id="CHEBI:16526"/>
        <dbReference type="ChEBI" id="CHEBI:57538"/>
        <dbReference type="ChEBI" id="CHEBI:57865"/>
        <dbReference type="EC" id="4.1.1.23"/>
    </reaction>
</comment>
<evidence type="ECO:0000256" key="8">
    <source>
        <dbReference type="ARBA" id="ARBA00022676"/>
    </source>
</evidence>
<dbReference type="GO" id="GO:0044205">
    <property type="term" value="P:'de novo' UMP biosynthetic process"/>
    <property type="evidence" value="ECO:0007669"/>
    <property type="project" value="UniProtKB-UniPathway"/>
</dbReference>
<keyword evidence="10" id="KW-0210">Decarboxylase</keyword>
<dbReference type="STRING" id="65357.A0A024FSU5"/>
<dbReference type="Pfam" id="PF01849">
    <property type="entry name" value="NAC"/>
    <property type="match status" value="1"/>
</dbReference>
<evidence type="ECO:0000256" key="14">
    <source>
        <dbReference type="RuleBase" id="RU361272"/>
    </source>
</evidence>
<evidence type="ECO:0000256" key="15">
    <source>
        <dbReference type="SAM" id="MobiDB-lite"/>
    </source>
</evidence>
<dbReference type="InterPro" id="IPR011060">
    <property type="entry name" value="RibuloseP-bd_barrel"/>
</dbReference>
<comment type="subunit">
    <text evidence="7">Homodimer.</text>
</comment>
<protein>
    <recommendedName>
        <fullName evidence="14">Nascent polypeptide-associated complex subunit beta</fullName>
    </recommendedName>
</protein>
<evidence type="ECO:0000256" key="6">
    <source>
        <dbReference type="ARBA" id="ARBA00008847"/>
    </source>
</evidence>
<reference evidence="17 18" key="1">
    <citation type="submission" date="2012-05" db="EMBL/GenBank/DDBJ databases">
        <title>Recombination and specialization in a pathogen metapopulation.</title>
        <authorList>
            <person name="Gardiner A."/>
            <person name="Kemen E."/>
            <person name="Schultz-Larsen T."/>
            <person name="MacLean D."/>
            <person name="Van Oosterhout C."/>
            <person name="Jones J.D.G."/>
        </authorList>
    </citation>
    <scope>NUCLEOTIDE SEQUENCE [LARGE SCALE GENOMIC DNA]</scope>
    <source>
        <strain evidence="17 18">Ac Nc2</strain>
    </source>
</reference>
<comment type="subunit">
    <text evidence="14">Part of the nascent polypeptide-associated complex (NAC).</text>
</comment>
<dbReference type="FunFam" id="2.20.70.30:FF:000001">
    <property type="entry name" value="Transcription factor BTF3 homolog"/>
    <property type="match status" value="1"/>
</dbReference>
<dbReference type="CDD" id="cd04725">
    <property type="entry name" value="OMP_decarboxylase_like"/>
    <property type="match status" value="1"/>
</dbReference>
<dbReference type="FunFam" id="3.20.20.70:FF:000183">
    <property type="entry name" value="Orotidine-5-phosphate decarboxylase/orotate phosphoribosyltransferase"/>
    <property type="match status" value="1"/>
</dbReference>
<feature type="compositionally biased region" description="Basic residues" evidence="15">
    <location>
        <begin position="1029"/>
        <end position="1044"/>
    </location>
</feature>
<dbReference type="CDD" id="cd22055">
    <property type="entry name" value="NAC_BTF3"/>
    <property type="match status" value="1"/>
</dbReference>
<gene>
    <name evidence="17" type="ORF">BN9_059710</name>
</gene>
<comment type="similarity">
    <text evidence="5">Belongs to the purine/pyrimidine phosphoribosyltransferase family. PyrE subfamily.</text>
</comment>
<evidence type="ECO:0000256" key="9">
    <source>
        <dbReference type="ARBA" id="ARBA00022679"/>
    </source>
</evidence>
<evidence type="ECO:0000256" key="13">
    <source>
        <dbReference type="ARBA" id="ARBA00049157"/>
    </source>
</evidence>
<dbReference type="Pfam" id="PF00156">
    <property type="entry name" value="Pribosyltran"/>
    <property type="match status" value="1"/>
</dbReference>
<comment type="function">
    <text evidence="1">Catalyzes the transfer of a ribosyl phosphate group from 5-phosphoribose 1-diphosphate to orotate, leading to the formation of orotidine monophosphate (OMP).</text>
</comment>
<dbReference type="AlphaFoldDB" id="A0A024FSU5"/>